<dbReference type="GO" id="GO:0016020">
    <property type="term" value="C:membrane"/>
    <property type="evidence" value="ECO:0007669"/>
    <property type="project" value="UniProtKB-SubCell"/>
</dbReference>
<evidence type="ECO:0000256" key="6">
    <source>
        <dbReference type="ARBA" id="ARBA00023136"/>
    </source>
</evidence>
<evidence type="ECO:0000256" key="4">
    <source>
        <dbReference type="ARBA" id="ARBA00022821"/>
    </source>
</evidence>
<keyword evidence="5 9" id="KW-1133">Transmembrane helix</keyword>
<feature type="transmembrane region" description="Helical" evidence="9">
    <location>
        <begin position="60"/>
        <end position="81"/>
    </location>
</feature>
<feature type="transmembrane region" description="Helical" evidence="9">
    <location>
        <begin position="154"/>
        <end position="175"/>
    </location>
</feature>
<dbReference type="EMBL" id="JBFOLJ010000006">
    <property type="protein sequence ID" value="KAL2529751.1"/>
    <property type="molecule type" value="Genomic_DNA"/>
</dbReference>
<dbReference type="PANTHER" id="PTHR31942:SF53">
    <property type="entry name" value="MLO-LIKE PROTEIN 5-RELATED"/>
    <property type="match status" value="1"/>
</dbReference>
<keyword evidence="4" id="KW-0611">Plant defense</keyword>
<evidence type="ECO:0000256" key="2">
    <source>
        <dbReference type="ARBA" id="ARBA00006574"/>
    </source>
</evidence>
<dbReference type="PANTHER" id="PTHR31942">
    <property type="entry name" value="MLO-LIKE PROTEIN 1"/>
    <property type="match status" value="1"/>
</dbReference>
<keyword evidence="7" id="KW-0568">Pathogenesis-related protein</keyword>
<evidence type="ECO:0000256" key="1">
    <source>
        <dbReference type="ARBA" id="ARBA00004141"/>
    </source>
</evidence>
<evidence type="ECO:0000256" key="7">
    <source>
        <dbReference type="ARBA" id="ARBA00023265"/>
    </source>
</evidence>
<feature type="transmembrane region" description="Helical" evidence="9">
    <location>
        <begin position="18"/>
        <end position="39"/>
    </location>
</feature>
<organism evidence="10 11">
    <name type="scientific">Forsythia ovata</name>
    <dbReference type="NCBI Taxonomy" id="205694"/>
    <lineage>
        <taxon>Eukaryota</taxon>
        <taxon>Viridiplantae</taxon>
        <taxon>Streptophyta</taxon>
        <taxon>Embryophyta</taxon>
        <taxon>Tracheophyta</taxon>
        <taxon>Spermatophyta</taxon>
        <taxon>Magnoliopsida</taxon>
        <taxon>eudicotyledons</taxon>
        <taxon>Gunneridae</taxon>
        <taxon>Pentapetalae</taxon>
        <taxon>asterids</taxon>
        <taxon>lamiids</taxon>
        <taxon>Lamiales</taxon>
        <taxon>Oleaceae</taxon>
        <taxon>Forsythieae</taxon>
        <taxon>Forsythia</taxon>
    </lineage>
</organism>
<dbReference type="Proteomes" id="UP001604277">
    <property type="component" value="Unassembled WGS sequence"/>
</dbReference>
<feature type="transmembrane region" description="Helical" evidence="9">
    <location>
        <begin position="221"/>
        <end position="238"/>
    </location>
</feature>
<evidence type="ECO:0000256" key="3">
    <source>
        <dbReference type="ARBA" id="ARBA00022692"/>
    </source>
</evidence>
<keyword evidence="11" id="KW-1185">Reference proteome</keyword>
<sequence length="358" mass="40857">MAEGGSESARELDQTPTWAVALVSAVIIIISIVLEKTLHKFGETFERRKKKALFDALEKIKGELMVLGFISLILTFGQNYISKICIPEEIGYTMLPCPNRSSGEEKPKNAHGGEAEHHRRLLWYEHRMLAGDSPARGCKKGYVPLMSINGIHQLHIFIFFLAVFHVIYSAITMMLGRLKIRGWKEWERENVDEYDDPSRFRLTRETSFVRDHTSFWTRNPILFYTNAFEITNFIWISYEFGMHSCFHDNFYLAIFRVVLGLGVQFLCSYITLPLYALVTQMGSNMKKSIFDEQTSKALMNWHKHAKKKKDEHSQPRTKKLGGSPGDSPDNSPLVTEASRGTADTTASVDIPVENLVPD</sequence>
<keyword evidence="6 9" id="KW-0472">Membrane</keyword>
<keyword evidence="3 9" id="KW-0812">Transmembrane</keyword>
<comment type="subcellular location">
    <subcellularLocation>
        <location evidence="1">Membrane</location>
        <topology evidence="1">Multi-pass membrane protein</topology>
    </subcellularLocation>
</comment>
<dbReference type="AlphaFoldDB" id="A0ABD1UXI1"/>
<reference evidence="11" key="1">
    <citation type="submission" date="2024-07" db="EMBL/GenBank/DDBJ databases">
        <title>Two chromosome-level genome assemblies of Korean endemic species Abeliophyllum distichum and Forsythia ovata (Oleaceae).</title>
        <authorList>
            <person name="Jang H."/>
        </authorList>
    </citation>
    <scope>NUCLEOTIDE SEQUENCE [LARGE SCALE GENOMIC DNA]</scope>
</reference>
<evidence type="ECO:0000256" key="8">
    <source>
        <dbReference type="SAM" id="MobiDB-lite"/>
    </source>
</evidence>
<accession>A0ABD1UXI1</accession>
<dbReference type="GO" id="GO:0006952">
    <property type="term" value="P:defense response"/>
    <property type="evidence" value="ECO:0007669"/>
    <property type="project" value="UniProtKB-KW"/>
</dbReference>
<evidence type="ECO:0000256" key="9">
    <source>
        <dbReference type="SAM" id="Phobius"/>
    </source>
</evidence>
<evidence type="ECO:0000256" key="5">
    <source>
        <dbReference type="ARBA" id="ARBA00022989"/>
    </source>
</evidence>
<dbReference type="Pfam" id="PF03094">
    <property type="entry name" value="Mlo"/>
    <property type="match status" value="1"/>
</dbReference>
<proteinExistence type="inferred from homology"/>
<dbReference type="InterPro" id="IPR004326">
    <property type="entry name" value="Mlo"/>
</dbReference>
<gene>
    <name evidence="10" type="ORF">Fot_22352</name>
</gene>
<evidence type="ECO:0000313" key="11">
    <source>
        <dbReference type="Proteomes" id="UP001604277"/>
    </source>
</evidence>
<feature type="region of interest" description="Disordered" evidence="8">
    <location>
        <begin position="302"/>
        <end position="358"/>
    </location>
</feature>
<protein>
    <submittedName>
        <fullName evidence="10">MLO-like protein 8</fullName>
    </submittedName>
</protein>
<comment type="similarity">
    <text evidence="2">Belongs to the MLO family.</text>
</comment>
<name>A0ABD1UXI1_9LAMI</name>
<comment type="caution">
    <text evidence="10">The sequence shown here is derived from an EMBL/GenBank/DDBJ whole genome shotgun (WGS) entry which is preliminary data.</text>
</comment>
<evidence type="ECO:0000313" key="10">
    <source>
        <dbReference type="EMBL" id="KAL2529751.1"/>
    </source>
</evidence>
<feature type="transmembrane region" description="Helical" evidence="9">
    <location>
        <begin position="250"/>
        <end position="278"/>
    </location>
</feature>